<evidence type="ECO:0000313" key="4">
    <source>
        <dbReference type="Proteomes" id="UP000471298"/>
    </source>
</evidence>
<feature type="transmembrane region" description="Helical" evidence="1">
    <location>
        <begin position="54"/>
        <end position="75"/>
    </location>
</feature>
<dbReference type="InParanoid" id="A0A6N7EUN2"/>
<evidence type="ECO:0000256" key="1">
    <source>
        <dbReference type="SAM" id="Phobius"/>
    </source>
</evidence>
<keyword evidence="4" id="KW-1185">Reference proteome</keyword>
<dbReference type="EMBL" id="WHNW01000004">
    <property type="protein sequence ID" value="MPV86162.1"/>
    <property type="molecule type" value="Genomic_DNA"/>
</dbReference>
<protein>
    <recommendedName>
        <fullName evidence="2">Prepilin peptidase A24 N-terminal domain-containing protein</fullName>
    </recommendedName>
</protein>
<feature type="transmembrane region" description="Helical" evidence="1">
    <location>
        <begin position="173"/>
        <end position="194"/>
    </location>
</feature>
<feature type="domain" description="Prepilin peptidase A24 N-terminal" evidence="2">
    <location>
        <begin position="77"/>
        <end position="124"/>
    </location>
</feature>
<dbReference type="AlphaFoldDB" id="A0A6N7EUN2"/>
<dbReference type="Pfam" id="PF06750">
    <property type="entry name" value="A24_N_bact"/>
    <property type="match status" value="1"/>
</dbReference>
<name>A0A6N7EUN2_9GAMM</name>
<evidence type="ECO:0000313" key="3">
    <source>
        <dbReference type="EMBL" id="MPV86162.1"/>
    </source>
</evidence>
<proteinExistence type="predicted"/>
<feature type="transmembrane region" description="Helical" evidence="1">
    <location>
        <begin position="149"/>
        <end position="167"/>
    </location>
</feature>
<dbReference type="Proteomes" id="UP000471298">
    <property type="component" value="Unassembled WGS sequence"/>
</dbReference>
<dbReference type="InterPro" id="IPR010627">
    <property type="entry name" value="Prepilin_pept_A24_N"/>
</dbReference>
<accession>A0A6N7EUN2</accession>
<reference evidence="3 4" key="1">
    <citation type="submission" date="2019-10" db="EMBL/GenBank/DDBJ databases">
        <title>Cardiobacteriales fam. a chemoheterotrophic member of the order Cardiobacteriales, and proposal of Cardiobacteriales fam. nov.</title>
        <authorList>
            <person name="Wang C."/>
        </authorList>
    </citation>
    <scope>NUCLEOTIDE SEQUENCE [LARGE SCALE GENOMIC DNA]</scope>
    <source>
        <strain evidence="3 4">ML27</strain>
    </source>
</reference>
<dbReference type="RefSeq" id="WP_152810136.1">
    <property type="nucleotide sequence ID" value="NZ_WHNW01000004.1"/>
</dbReference>
<sequence>MIEKINKKIFYQENIAVGSLTNSRKKDMVIYLTLLYSVLVIPYALFSLKRYFELTINTHLIMFLSVTPLVIALIYSPIRNYTILRDIHCPNCKNSIAKLRTKKVVSHCIQKNQCPHCETDIFVNDILDERKKLNGADFPPPIKSFVDDVIAVLILLSVPTLLWYLGNKIDYDGYYFNDIKILIVFSSMLAWFYFSSQKLLSKHICPHCGGSLFSMFIRQTQQTKNCALCGIRIIK</sequence>
<keyword evidence="1" id="KW-0472">Membrane</keyword>
<comment type="caution">
    <text evidence="3">The sequence shown here is derived from an EMBL/GenBank/DDBJ whole genome shotgun (WGS) entry which is preliminary data.</text>
</comment>
<feature type="transmembrane region" description="Helical" evidence="1">
    <location>
        <begin position="29"/>
        <end position="48"/>
    </location>
</feature>
<gene>
    <name evidence="3" type="ORF">GCU85_05390</name>
</gene>
<evidence type="ECO:0000259" key="2">
    <source>
        <dbReference type="Pfam" id="PF06750"/>
    </source>
</evidence>
<keyword evidence="1" id="KW-1133">Transmembrane helix</keyword>
<keyword evidence="1" id="KW-0812">Transmembrane</keyword>
<organism evidence="3 4">
    <name type="scientific">Ostreibacterium oceani</name>
    <dbReference type="NCBI Taxonomy" id="2654998"/>
    <lineage>
        <taxon>Bacteria</taxon>
        <taxon>Pseudomonadati</taxon>
        <taxon>Pseudomonadota</taxon>
        <taxon>Gammaproteobacteria</taxon>
        <taxon>Cardiobacteriales</taxon>
        <taxon>Ostreibacteriaceae</taxon>
        <taxon>Ostreibacterium</taxon>
    </lineage>
</organism>